<feature type="transmembrane region" description="Helical" evidence="10">
    <location>
        <begin position="898"/>
        <end position="926"/>
    </location>
</feature>
<keyword evidence="8 10" id="KW-0472">Membrane</keyword>
<keyword evidence="7 10" id="KW-1133">Transmembrane helix</keyword>
<protein>
    <submittedName>
        <fullName evidence="13">ABC multidrug transporter</fullName>
    </submittedName>
</protein>
<evidence type="ECO:0000256" key="8">
    <source>
        <dbReference type="ARBA" id="ARBA00023136"/>
    </source>
</evidence>
<feature type="transmembrane region" description="Helical" evidence="10">
    <location>
        <begin position="90"/>
        <end position="109"/>
    </location>
</feature>
<dbReference type="Gene3D" id="1.20.1560.10">
    <property type="entry name" value="ABC transporter type 1, transmembrane domain"/>
    <property type="match status" value="2"/>
</dbReference>
<evidence type="ECO:0000256" key="3">
    <source>
        <dbReference type="ARBA" id="ARBA00022475"/>
    </source>
</evidence>
<dbReference type="InterPro" id="IPR003439">
    <property type="entry name" value="ABC_transporter-like_ATP-bd"/>
</dbReference>
<keyword evidence="14" id="KW-1185">Reference proteome</keyword>
<evidence type="ECO:0000259" key="12">
    <source>
        <dbReference type="PROSITE" id="PS50929"/>
    </source>
</evidence>
<dbReference type="GO" id="GO:0016887">
    <property type="term" value="F:ATP hydrolysis activity"/>
    <property type="evidence" value="ECO:0007669"/>
    <property type="project" value="InterPro"/>
</dbReference>
<evidence type="ECO:0000256" key="4">
    <source>
        <dbReference type="ARBA" id="ARBA00022692"/>
    </source>
</evidence>
<organism evidence="13 14">
    <name type="scientific">Cordyceps javanica</name>
    <dbReference type="NCBI Taxonomy" id="43265"/>
    <lineage>
        <taxon>Eukaryota</taxon>
        <taxon>Fungi</taxon>
        <taxon>Dikarya</taxon>
        <taxon>Ascomycota</taxon>
        <taxon>Pezizomycotina</taxon>
        <taxon>Sordariomycetes</taxon>
        <taxon>Hypocreomycetidae</taxon>
        <taxon>Hypocreales</taxon>
        <taxon>Cordycipitaceae</taxon>
        <taxon>Cordyceps</taxon>
    </lineage>
</organism>
<dbReference type="Pfam" id="PF00005">
    <property type="entry name" value="ABC_tran"/>
    <property type="match status" value="2"/>
</dbReference>
<dbReference type="GO" id="GO:0005886">
    <property type="term" value="C:plasma membrane"/>
    <property type="evidence" value="ECO:0007669"/>
    <property type="project" value="UniProtKB-SubCell"/>
</dbReference>
<dbReference type="InterPro" id="IPR017871">
    <property type="entry name" value="ABC_transporter-like_CS"/>
</dbReference>
<feature type="domain" description="ABC transmembrane type-1" evidence="12">
    <location>
        <begin position="861"/>
        <end position="1107"/>
    </location>
</feature>
<feature type="transmembrane region" description="Helical" evidence="10">
    <location>
        <begin position="23"/>
        <end position="44"/>
    </location>
</feature>
<evidence type="ECO:0000256" key="1">
    <source>
        <dbReference type="ARBA" id="ARBA00004651"/>
    </source>
</evidence>
<dbReference type="InterPro" id="IPR044726">
    <property type="entry name" value="ABCC_6TM_D2"/>
</dbReference>
<dbReference type="SUPFAM" id="SSF90123">
    <property type="entry name" value="ABC transporter transmembrane region"/>
    <property type="match status" value="2"/>
</dbReference>
<sequence>MDSTFGPRLLGHFDFTLLFEHTIFEIVPSSILIFTLPFYLHRILTCRRLVRPGWLLWAKATVAVGTAAVQLAIVVFWFKSPLDSKVAEAAAILYFLGSIGVIIITYASHAYFLQPVIFLASYLSVTLLLDLVTIYTYHHRTGLNTIARLTCFLPALKFILLALEEVSKRSLIVAENRDKLGREITAGFWNRATFFWVNPLLLFGFRYVIHNGDLSDVGEQFDSKHLYEKLKVSWEKQNQTSKYALLRALIFAMPWPFLFVFLPRLFLVGFIFAQPFLLQDVVSYSSGETAQPDHISKEQEATSLVLAAALIFSGKAIARTWFSHIKNQIMVCIRGALATAVYDKSLRLGGAESEESATVTLITTDIPAIEALISLLYDVVAMILEVAFGTAVLTLFVGPVSALAIICTIPKHISLTRKIWNERIHDRVAATSNILAQIKDIKMTGLAPSMGKYLKTLRGKEIEASLQTRKANCTSFGLGAFADAVTPAAVVAGGLFWTKTLETTSTARFYAVLAAVTLLTDPLSNVIVLLPGWSASFACLSRIQSYLTQDELQDYRLVRSSFRQGSRRSSNSGSPRPLEHFIHLQGVNVTMDLTGTILRNASIVIRPGEVTMIDGTVGCGKSALLNVMLGEMPLRNGTATLSTRSIAFAGQKPWLLNTTIRLNIIGHKPYNEAVYARVVHICDLSIDFDQLPHGDETVVGSGGCQLSGGQKQRISIARALYVEAVVTILDDPFSSLDLDTASLIRLRLFVDGHATPDGRSLVMTTSMKQHLVDANTVYRVRADGFITQLTQEQVDAELEELARNHRAGAAPPCAETTSHPVESVEPPAVTPDTGDDADNQRKLASKRYGSFSVYKYFLQPAGIVAVAVWLVLNGLASASERMPNVYIRIWLETHPTNYLYYIGYALVCLAHPILNVVNAVFFFWFVNTPTITKLHDSLVDATFGATFTFLAEEDTGFILNRFSSDLNLATQRIPGLILPAVWRAYTVVIDIAIISSGASYAAPIIPFFSFLIIAVQQFYLKTSRQLRALELDTTKIVVRHLIESAAGITHIRAFCWQDEVMSEFFALLNTAQRPFYLLYCVQQWLECVLDLSTAGAAVLVVTFAVKFSNIASANSMGLAFLSLIGFSNTVGEWVKSSVAMETAFEAVARIRAYSESVPKEDYKDDKGPVSAEWPPKGVLELNCVSAGYGNQEPSEASQINNLTVTIRPGLGGLGIIGRTGSGKTTILLSILNLLNYKGSICIDNREIRTVCPDLLRAHITTITQGGIHLLGSVRFNLDPFDPSLRPSTCVVTDAMCEAMLRRVGLWDLVRARGGLTARMRDVRFSEGQRQLFQFARAMLHHQTMGTKIVLMDEATSSLDEETEARIIAILGTAFSGCTKVIISHREAALRGSDSIIRLNAGRAQLVR</sequence>
<keyword evidence="2" id="KW-0813">Transport</keyword>
<reference evidence="13 14" key="1">
    <citation type="journal article" date="2019" name="Appl. Microbiol. Biotechnol.">
        <title>Genome sequence of Isaria javanica and comparative genome analysis insights into family S53 peptidase evolution in fungal entomopathogens.</title>
        <authorList>
            <person name="Lin R."/>
            <person name="Zhang X."/>
            <person name="Xin B."/>
            <person name="Zou M."/>
            <person name="Gao Y."/>
            <person name="Qin F."/>
            <person name="Hu Q."/>
            <person name="Xie B."/>
            <person name="Cheng X."/>
        </authorList>
    </citation>
    <scope>NUCLEOTIDE SEQUENCE [LARGE SCALE GENOMIC DNA]</scope>
    <source>
        <strain evidence="13 14">IJ1G</strain>
    </source>
</reference>
<evidence type="ECO:0000313" key="14">
    <source>
        <dbReference type="Proteomes" id="UP000315783"/>
    </source>
</evidence>
<accession>A0A545V1Q0</accession>
<evidence type="ECO:0000256" key="5">
    <source>
        <dbReference type="ARBA" id="ARBA00022741"/>
    </source>
</evidence>
<feature type="transmembrane region" description="Helical" evidence="10">
    <location>
        <begin position="386"/>
        <end position="409"/>
    </location>
</feature>
<dbReference type="EMBL" id="SPUK01000007">
    <property type="protein sequence ID" value="TQV95655.1"/>
    <property type="molecule type" value="Genomic_DNA"/>
</dbReference>
<dbReference type="InterPro" id="IPR003593">
    <property type="entry name" value="AAA+_ATPase"/>
</dbReference>
<dbReference type="GO" id="GO:0140359">
    <property type="term" value="F:ABC-type transporter activity"/>
    <property type="evidence" value="ECO:0007669"/>
    <property type="project" value="InterPro"/>
</dbReference>
<feature type="transmembrane region" description="Helical" evidence="10">
    <location>
        <begin position="476"/>
        <end position="497"/>
    </location>
</feature>
<dbReference type="SMART" id="SM00382">
    <property type="entry name" value="AAA"/>
    <property type="match status" value="2"/>
</dbReference>
<feature type="transmembrane region" description="Helical" evidence="10">
    <location>
        <begin position="116"/>
        <end position="137"/>
    </location>
</feature>
<dbReference type="Proteomes" id="UP000315783">
    <property type="component" value="Unassembled WGS sequence"/>
</dbReference>
<feature type="transmembrane region" description="Helical" evidence="10">
    <location>
        <begin position="509"/>
        <end position="533"/>
    </location>
</feature>
<feature type="domain" description="ABC transmembrane type-1" evidence="12">
    <location>
        <begin position="265"/>
        <end position="535"/>
    </location>
</feature>
<dbReference type="PANTHER" id="PTHR24223:SF399">
    <property type="entry name" value="ABC TRANSPORTER ATNG"/>
    <property type="match status" value="1"/>
</dbReference>
<keyword evidence="3" id="KW-1003">Cell membrane</keyword>
<proteinExistence type="predicted"/>
<keyword evidence="5" id="KW-0547">Nucleotide-binding</keyword>
<dbReference type="PANTHER" id="PTHR24223">
    <property type="entry name" value="ATP-BINDING CASSETTE SUB-FAMILY C"/>
    <property type="match status" value="1"/>
</dbReference>
<dbReference type="SUPFAM" id="SSF52540">
    <property type="entry name" value="P-loop containing nucleoside triphosphate hydrolases"/>
    <property type="match status" value="2"/>
</dbReference>
<feature type="domain" description="ABC transporter" evidence="11">
    <location>
        <begin position="582"/>
        <end position="807"/>
    </location>
</feature>
<comment type="caution">
    <text evidence="13">The sequence shown here is derived from an EMBL/GenBank/DDBJ whole genome shotgun (WGS) entry which is preliminary data.</text>
</comment>
<evidence type="ECO:0000256" key="6">
    <source>
        <dbReference type="ARBA" id="ARBA00022840"/>
    </source>
</evidence>
<dbReference type="GO" id="GO:0005524">
    <property type="term" value="F:ATP binding"/>
    <property type="evidence" value="ECO:0007669"/>
    <property type="project" value="UniProtKB-KW"/>
</dbReference>
<gene>
    <name evidence="13" type="ORF">IF1G_05484</name>
</gene>
<name>A0A545V1Q0_9HYPO</name>
<evidence type="ECO:0000313" key="13">
    <source>
        <dbReference type="EMBL" id="TQV95655.1"/>
    </source>
</evidence>
<dbReference type="CDD" id="cd18580">
    <property type="entry name" value="ABC_6TM_ABCC_D2"/>
    <property type="match status" value="1"/>
</dbReference>
<dbReference type="InterPro" id="IPR036640">
    <property type="entry name" value="ABC1_TM_sf"/>
</dbReference>
<feature type="transmembrane region" description="Helical" evidence="10">
    <location>
        <begin position="244"/>
        <end position="273"/>
    </location>
</feature>
<dbReference type="PROSITE" id="PS00211">
    <property type="entry name" value="ABC_TRANSPORTER_1"/>
    <property type="match status" value="1"/>
</dbReference>
<evidence type="ECO:0000256" key="2">
    <source>
        <dbReference type="ARBA" id="ARBA00022448"/>
    </source>
</evidence>
<dbReference type="InterPro" id="IPR050173">
    <property type="entry name" value="ABC_transporter_C-like"/>
</dbReference>
<evidence type="ECO:0000256" key="9">
    <source>
        <dbReference type="SAM" id="MobiDB-lite"/>
    </source>
</evidence>
<feature type="transmembrane region" description="Helical" evidence="10">
    <location>
        <begin position="143"/>
        <end position="163"/>
    </location>
</feature>
<comment type="subcellular location">
    <subcellularLocation>
        <location evidence="1">Cell membrane</location>
        <topology evidence="1">Multi-pass membrane protein</topology>
    </subcellularLocation>
</comment>
<dbReference type="InterPro" id="IPR027417">
    <property type="entry name" value="P-loop_NTPase"/>
</dbReference>
<feature type="transmembrane region" description="Helical" evidence="10">
    <location>
        <begin position="56"/>
        <end position="78"/>
    </location>
</feature>
<keyword evidence="4 10" id="KW-0812">Transmembrane</keyword>
<dbReference type="Pfam" id="PF00664">
    <property type="entry name" value="ABC_membrane"/>
    <property type="match status" value="1"/>
</dbReference>
<dbReference type="Gene3D" id="3.40.50.300">
    <property type="entry name" value="P-loop containing nucleotide triphosphate hydrolases"/>
    <property type="match status" value="2"/>
</dbReference>
<dbReference type="STRING" id="43265.A0A545V1Q0"/>
<feature type="transmembrane region" description="Helical" evidence="10">
    <location>
        <begin position="856"/>
        <end position="878"/>
    </location>
</feature>
<dbReference type="PROSITE" id="PS50929">
    <property type="entry name" value="ABC_TM1F"/>
    <property type="match status" value="2"/>
</dbReference>
<evidence type="ECO:0000256" key="7">
    <source>
        <dbReference type="ARBA" id="ARBA00022989"/>
    </source>
</evidence>
<feature type="region of interest" description="Disordered" evidence="9">
    <location>
        <begin position="807"/>
        <end position="840"/>
    </location>
</feature>
<keyword evidence="6" id="KW-0067">ATP-binding</keyword>
<evidence type="ECO:0000259" key="11">
    <source>
        <dbReference type="PROSITE" id="PS50893"/>
    </source>
</evidence>
<dbReference type="InterPro" id="IPR011527">
    <property type="entry name" value="ABC1_TM_dom"/>
</dbReference>
<evidence type="ECO:0000256" key="10">
    <source>
        <dbReference type="SAM" id="Phobius"/>
    </source>
</evidence>
<dbReference type="PROSITE" id="PS50893">
    <property type="entry name" value="ABC_TRANSPORTER_2"/>
    <property type="match status" value="1"/>
</dbReference>
<feature type="transmembrane region" description="Helical" evidence="10">
    <location>
        <begin position="1000"/>
        <end position="1020"/>
    </location>
</feature>